<dbReference type="Pfam" id="PF00108">
    <property type="entry name" value="Thiolase_N"/>
    <property type="match status" value="1"/>
</dbReference>
<gene>
    <name evidence="8" type="ORF">HNQ65_005229</name>
</gene>
<feature type="active site" description="Proton acceptor" evidence="4">
    <location>
        <position position="336"/>
    </location>
</feature>
<comment type="similarity">
    <text evidence="1 5">Belongs to the thiolase-like superfamily. Thiolase family.</text>
</comment>
<comment type="caution">
    <text evidence="8">The sequence shown here is derived from an EMBL/GenBank/DDBJ whole genome shotgun (WGS) entry which is preliminary data.</text>
</comment>
<organism evidence="8 9">
    <name type="scientific">Prosthecobacter vanneervenii</name>
    <dbReference type="NCBI Taxonomy" id="48466"/>
    <lineage>
        <taxon>Bacteria</taxon>
        <taxon>Pseudomonadati</taxon>
        <taxon>Verrucomicrobiota</taxon>
        <taxon>Verrucomicrobiia</taxon>
        <taxon>Verrucomicrobiales</taxon>
        <taxon>Verrucomicrobiaceae</taxon>
        <taxon>Prosthecobacter</taxon>
    </lineage>
</organism>
<evidence type="ECO:0000313" key="8">
    <source>
        <dbReference type="EMBL" id="MBB5035616.1"/>
    </source>
</evidence>
<dbReference type="InterPro" id="IPR016039">
    <property type="entry name" value="Thiolase-like"/>
</dbReference>
<dbReference type="EC" id="2.3.1.9" evidence="8"/>
<dbReference type="AlphaFoldDB" id="A0A7W8DN78"/>
<dbReference type="CDD" id="cd00751">
    <property type="entry name" value="thiolase"/>
    <property type="match status" value="1"/>
</dbReference>
<dbReference type="InterPro" id="IPR020610">
    <property type="entry name" value="Thiolase_AS"/>
</dbReference>
<dbReference type="PROSITE" id="PS00099">
    <property type="entry name" value="THIOLASE_3"/>
    <property type="match status" value="1"/>
</dbReference>
<dbReference type="PROSITE" id="PS00737">
    <property type="entry name" value="THIOLASE_2"/>
    <property type="match status" value="1"/>
</dbReference>
<dbReference type="FunFam" id="3.40.47.10:FF:000010">
    <property type="entry name" value="Acetyl-CoA acetyltransferase (Thiolase)"/>
    <property type="match status" value="1"/>
</dbReference>
<dbReference type="PANTHER" id="PTHR18919:SF151">
    <property type="entry name" value="BLR2427 PROTEIN"/>
    <property type="match status" value="1"/>
</dbReference>
<dbReference type="InterPro" id="IPR002155">
    <property type="entry name" value="Thiolase"/>
</dbReference>
<dbReference type="Gene3D" id="3.40.47.10">
    <property type="match status" value="2"/>
</dbReference>
<sequence length="382" mass="39456">MPPIYIIDARRTPIGRFGGGLKDLSPTQLGHALGDAMLPPALRAYIQQVILGQVLQAGSGMNVARQIALKLGLPQEVPAYTVNMACGSSLKAVALAADSIRSGENDLVLAGGVEVMSRAPHYATDLRFGKKLGDSSLQDAMFVDGLTDPLLKIGMGETAERIADKHAISRAEQDAFAALSQSRVAASRAALSREIIPISDVTADEHPRADTTADSLAKLKPAFRKDGTVTAGNASGINDGAALALLASADAVSRHGLTPRARIIASAAVGCDPALMGLGPVGAIQKVCTLTGWALDEVDAIEINEAFAVQALGCAKELNLDTAKLNPRGGAIALGHPIGASGARVLVTLLHHMEDHNLRRGIASLCIGGGMGIAMAIELDTP</sequence>
<dbReference type="GO" id="GO:0003985">
    <property type="term" value="F:acetyl-CoA C-acetyltransferase activity"/>
    <property type="evidence" value="ECO:0007669"/>
    <property type="project" value="UniProtKB-EC"/>
</dbReference>
<dbReference type="PANTHER" id="PTHR18919">
    <property type="entry name" value="ACETYL-COA C-ACYLTRANSFERASE"/>
    <property type="match status" value="1"/>
</dbReference>
<protein>
    <submittedName>
        <fullName evidence="8">Acetyl-CoA C-acetyltransferase</fullName>
        <ecNumber evidence="8">2.3.1.9</ecNumber>
    </submittedName>
</protein>
<dbReference type="InterPro" id="IPR020615">
    <property type="entry name" value="Thiolase_acyl_enz_int_AS"/>
</dbReference>
<name>A0A7W8DN78_9BACT</name>
<dbReference type="PROSITE" id="PS00098">
    <property type="entry name" value="THIOLASE_1"/>
    <property type="match status" value="1"/>
</dbReference>
<reference evidence="8 9" key="1">
    <citation type="submission" date="2020-08" db="EMBL/GenBank/DDBJ databases">
        <title>Genomic Encyclopedia of Type Strains, Phase IV (KMG-IV): sequencing the most valuable type-strain genomes for metagenomic binning, comparative biology and taxonomic classification.</title>
        <authorList>
            <person name="Goeker M."/>
        </authorList>
    </citation>
    <scope>NUCLEOTIDE SEQUENCE [LARGE SCALE GENOMIC DNA]</scope>
    <source>
        <strain evidence="8 9">DSM 12252</strain>
    </source>
</reference>
<keyword evidence="2 5" id="KW-0808">Transferase</keyword>
<dbReference type="EMBL" id="JACHIG010000021">
    <property type="protein sequence ID" value="MBB5035616.1"/>
    <property type="molecule type" value="Genomic_DNA"/>
</dbReference>
<feature type="active site" description="Proton acceptor" evidence="4">
    <location>
        <position position="366"/>
    </location>
</feature>
<evidence type="ECO:0000313" key="9">
    <source>
        <dbReference type="Proteomes" id="UP000590740"/>
    </source>
</evidence>
<dbReference type="Proteomes" id="UP000590740">
    <property type="component" value="Unassembled WGS sequence"/>
</dbReference>
<proteinExistence type="inferred from homology"/>
<evidence type="ECO:0000256" key="5">
    <source>
        <dbReference type="RuleBase" id="RU003557"/>
    </source>
</evidence>
<dbReference type="PIRSF" id="PIRSF000429">
    <property type="entry name" value="Ac-CoA_Ac_transf"/>
    <property type="match status" value="1"/>
</dbReference>
<feature type="domain" description="Thiolase N-terminal" evidence="6">
    <location>
        <begin position="4"/>
        <end position="249"/>
    </location>
</feature>
<dbReference type="Pfam" id="PF02803">
    <property type="entry name" value="Thiolase_C"/>
    <property type="match status" value="1"/>
</dbReference>
<evidence type="ECO:0000259" key="7">
    <source>
        <dbReference type="Pfam" id="PF02803"/>
    </source>
</evidence>
<evidence type="ECO:0000256" key="2">
    <source>
        <dbReference type="ARBA" id="ARBA00022679"/>
    </source>
</evidence>
<dbReference type="RefSeq" id="WP_184344590.1">
    <property type="nucleotide sequence ID" value="NZ_JACHIG010000021.1"/>
</dbReference>
<evidence type="ECO:0000259" key="6">
    <source>
        <dbReference type="Pfam" id="PF00108"/>
    </source>
</evidence>
<feature type="active site" description="Acyl-thioester intermediate" evidence="4">
    <location>
        <position position="86"/>
    </location>
</feature>
<evidence type="ECO:0000256" key="1">
    <source>
        <dbReference type="ARBA" id="ARBA00010982"/>
    </source>
</evidence>
<dbReference type="NCBIfam" id="TIGR01930">
    <property type="entry name" value="AcCoA-C-Actrans"/>
    <property type="match status" value="1"/>
</dbReference>
<dbReference type="InterPro" id="IPR020616">
    <property type="entry name" value="Thiolase_N"/>
</dbReference>
<keyword evidence="9" id="KW-1185">Reference proteome</keyword>
<dbReference type="InterPro" id="IPR020617">
    <property type="entry name" value="Thiolase_C"/>
</dbReference>
<dbReference type="SUPFAM" id="SSF53901">
    <property type="entry name" value="Thiolase-like"/>
    <property type="match status" value="2"/>
</dbReference>
<evidence type="ECO:0000256" key="4">
    <source>
        <dbReference type="PIRSR" id="PIRSR000429-1"/>
    </source>
</evidence>
<feature type="domain" description="Thiolase C-terminal" evidence="7">
    <location>
        <begin position="258"/>
        <end position="378"/>
    </location>
</feature>
<evidence type="ECO:0000256" key="3">
    <source>
        <dbReference type="ARBA" id="ARBA00023315"/>
    </source>
</evidence>
<dbReference type="InterPro" id="IPR020613">
    <property type="entry name" value="Thiolase_CS"/>
</dbReference>
<accession>A0A7W8DN78</accession>
<keyword evidence="3 5" id="KW-0012">Acyltransferase</keyword>